<proteinExistence type="predicted"/>
<feature type="compositionally biased region" description="Basic and acidic residues" evidence="1">
    <location>
        <begin position="32"/>
        <end position="45"/>
    </location>
</feature>
<feature type="compositionally biased region" description="Low complexity" evidence="1">
    <location>
        <begin position="220"/>
        <end position="234"/>
    </location>
</feature>
<feature type="compositionally biased region" description="Gly residues" evidence="1">
    <location>
        <begin position="235"/>
        <end position="244"/>
    </location>
</feature>
<feature type="compositionally biased region" description="Polar residues" evidence="1">
    <location>
        <begin position="564"/>
        <end position="577"/>
    </location>
</feature>
<accession>A0A1I8F8V4</accession>
<feature type="region of interest" description="Disordered" evidence="1">
    <location>
        <begin position="1"/>
        <end position="45"/>
    </location>
</feature>
<feature type="compositionally biased region" description="Low complexity" evidence="1">
    <location>
        <begin position="608"/>
        <end position="617"/>
    </location>
</feature>
<keyword evidence="2" id="KW-0472">Membrane</keyword>
<dbReference type="AlphaFoldDB" id="A0A1I8F8V4"/>
<protein>
    <submittedName>
        <fullName evidence="4">Midnolin</fullName>
    </submittedName>
</protein>
<name>A0A1I8F8V4_9PLAT</name>
<feature type="region of interest" description="Disordered" evidence="1">
    <location>
        <begin position="420"/>
        <end position="444"/>
    </location>
</feature>
<feature type="region of interest" description="Disordered" evidence="1">
    <location>
        <begin position="272"/>
        <end position="303"/>
    </location>
</feature>
<feature type="region of interest" description="Disordered" evidence="1">
    <location>
        <begin position="220"/>
        <end position="259"/>
    </location>
</feature>
<keyword evidence="2" id="KW-0812">Transmembrane</keyword>
<organism evidence="3 4">
    <name type="scientific">Macrostomum lignano</name>
    <dbReference type="NCBI Taxonomy" id="282301"/>
    <lineage>
        <taxon>Eukaryota</taxon>
        <taxon>Metazoa</taxon>
        <taxon>Spiralia</taxon>
        <taxon>Lophotrochozoa</taxon>
        <taxon>Platyhelminthes</taxon>
        <taxon>Rhabditophora</taxon>
        <taxon>Macrostomorpha</taxon>
        <taxon>Macrostomida</taxon>
        <taxon>Macrostomidae</taxon>
        <taxon>Macrostomum</taxon>
    </lineage>
</organism>
<evidence type="ECO:0000256" key="1">
    <source>
        <dbReference type="SAM" id="MobiDB-lite"/>
    </source>
</evidence>
<feature type="compositionally biased region" description="Low complexity" evidence="1">
    <location>
        <begin position="333"/>
        <end position="353"/>
    </location>
</feature>
<feature type="region of interest" description="Disordered" evidence="1">
    <location>
        <begin position="327"/>
        <end position="389"/>
    </location>
</feature>
<evidence type="ECO:0000313" key="3">
    <source>
        <dbReference type="Proteomes" id="UP000095280"/>
    </source>
</evidence>
<feature type="compositionally biased region" description="Gly residues" evidence="1">
    <location>
        <begin position="706"/>
        <end position="718"/>
    </location>
</feature>
<evidence type="ECO:0000313" key="4">
    <source>
        <dbReference type="WBParaSite" id="maker-unitig_24954-snap-gene-0.2-mRNA-1"/>
    </source>
</evidence>
<evidence type="ECO:0000256" key="2">
    <source>
        <dbReference type="SAM" id="Phobius"/>
    </source>
</evidence>
<feature type="region of interest" description="Disordered" evidence="1">
    <location>
        <begin position="559"/>
        <end position="726"/>
    </location>
</feature>
<keyword evidence="3" id="KW-1185">Reference proteome</keyword>
<feature type="compositionally biased region" description="Low complexity" evidence="1">
    <location>
        <begin position="285"/>
        <end position="300"/>
    </location>
</feature>
<keyword evidence="2" id="KW-1133">Transmembrane helix</keyword>
<sequence>MDGRTAVVSWTDRDLGLPGSDGPAPLRSRTRTRPDRPRLSLTRENRARFNTKTGFDCGCPSCARSRAYAARIRCHLGYMQSDFSMVPTFVTKAEPPGTAAAGAAVPAPPPGAPWPATKPVRPCHLAAAAGDRTATDWLHSVLRSSRRSGSFSRNAAAKETQIVVTGLPAVHRPPSASGQLAGFRESDRKLWFVIGGGFGLAIVLLIVAIATVCLCRSGEAAGGTPEEAAPPAQTGGPGGQGGGEPDWSRGGSQSAAPGLATGSFRQEFARRAGGGAADIDRRRPAPAAAPATTDARPLPAGRRTAWSCGTFHRRAVALTALWTVRPELGGNTAAPPGRRPPSASEAGAASWASRCCSITPAPRRRTHRDTSGTSPAPGFLPRRGRRRRPTSQALLLLPSGLRQEALPRPPRVDGARLQLGKLSSPHSSLSSSIGSPSKRRPSTSAAAAVASAAAPTLMLASLGNGRSVNFVLSTEDMTKTLDGLMNDLRRCTPASTSVSGRTSQVQLAQLPHPVGQRVNGFICQLGAAVQAEPPEGRAEAAASDAAPRSVILPAAGQVEAEQPAGQSARQGRQQSFQPPEAAEPGRSAATLLVGEAGGSPTRREAGEAARQQAASGRVSLGQPVAAGEAQSGQRPAGGASRAANPESVRGESMTARSAIRPARPEKPIESMRRSGNAGEESGRSTPTSRRLSRRPRAGRNDAAAAAGGGGARSSGGRGRPSAGRTDAAEAGGLVGLQWAASRSASQPLDASSAGSGAGRAADCSGEVIRWPDGGDGAGGVCRGCCCGGGGDVGCFCLLLLLPARRS</sequence>
<dbReference type="Proteomes" id="UP000095280">
    <property type="component" value="Unplaced"/>
</dbReference>
<reference evidence="4" key="1">
    <citation type="submission" date="2016-11" db="UniProtKB">
        <authorList>
            <consortium name="WormBaseParasite"/>
        </authorList>
    </citation>
    <scope>IDENTIFICATION</scope>
</reference>
<feature type="compositionally biased region" description="Basic and acidic residues" evidence="1">
    <location>
        <begin position="662"/>
        <end position="672"/>
    </location>
</feature>
<dbReference type="WBParaSite" id="maker-unitig_24954-snap-gene-0.2-mRNA-1">
    <property type="protein sequence ID" value="maker-unitig_24954-snap-gene-0.2-mRNA-1"/>
    <property type="gene ID" value="maker-unitig_24954-snap-gene-0.2"/>
</dbReference>
<feature type="transmembrane region" description="Helical" evidence="2">
    <location>
        <begin position="190"/>
        <end position="210"/>
    </location>
</feature>